<proteinExistence type="predicted"/>
<evidence type="ECO:0000313" key="1">
    <source>
        <dbReference type="EMBL" id="CAB3710381.1"/>
    </source>
</evidence>
<organism evidence="1 2">
    <name type="scientific">Paraburkholderia rhynchosiae</name>
    <dbReference type="NCBI Taxonomy" id="487049"/>
    <lineage>
        <taxon>Bacteria</taxon>
        <taxon>Pseudomonadati</taxon>
        <taxon>Pseudomonadota</taxon>
        <taxon>Betaproteobacteria</taxon>
        <taxon>Burkholderiales</taxon>
        <taxon>Burkholderiaceae</taxon>
        <taxon>Paraburkholderia</taxon>
    </lineage>
</organism>
<protein>
    <submittedName>
        <fullName evidence="1">Uncharacterized protein</fullName>
    </submittedName>
</protein>
<reference evidence="1 2" key="1">
    <citation type="submission" date="2020-04" db="EMBL/GenBank/DDBJ databases">
        <authorList>
            <person name="De Canck E."/>
        </authorList>
    </citation>
    <scope>NUCLEOTIDE SEQUENCE [LARGE SCALE GENOMIC DNA]</scope>
    <source>
        <strain evidence="1 2">LMG 27174</strain>
    </source>
</reference>
<evidence type="ECO:0000313" key="2">
    <source>
        <dbReference type="Proteomes" id="UP000494205"/>
    </source>
</evidence>
<gene>
    <name evidence="1" type="ORF">LMG27174_04203</name>
</gene>
<dbReference type="EMBL" id="CADIJZ010000015">
    <property type="protein sequence ID" value="CAB3710381.1"/>
    <property type="molecule type" value="Genomic_DNA"/>
</dbReference>
<name>A0A6J5BL20_9BURK</name>
<sequence length="50" mass="5699">MRPAARNQCIVIIVFPISINNLTAGRRHLNGLQAFAGFPRNLHLTERWTL</sequence>
<dbReference type="Proteomes" id="UP000494205">
    <property type="component" value="Unassembled WGS sequence"/>
</dbReference>
<dbReference type="AlphaFoldDB" id="A0A6J5BL20"/>
<accession>A0A6J5BL20</accession>